<dbReference type="PANTHER" id="PTHR23355">
    <property type="entry name" value="RIBONUCLEASE"/>
    <property type="match status" value="1"/>
</dbReference>
<dbReference type="Gene3D" id="2.40.50.140">
    <property type="entry name" value="Nucleic acid-binding proteins"/>
    <property type="match status" value="2"/>
</dbReference>
<dbReference type="SMART" id="SM00955">
    <property type="entry name" value="RNB"/>
    <property type="match status" value="1"/>
</dbReference>
<dbReference type="EC" id="3.1.13.1" evidence="3"/>
<dbReference type="Pfam" id="PF17876">
    <property type="entry name" value="CSD2"/>
    <property type="match status" value="1"/>
</dbReference>
<evidence type="ECO:0000256" key="6">
    <source>
        <dbReference type="ARBA" id="ARBA00022801"/>
    </source>
</evidence>
<evidence type="ECO:0000259" key="9">
    <source>
        <dbReference type="PROSITE" id="PS50126"/>
    </source>
</evidence>
<evidence type="ECO:0000256" key="8">
    <source>
        <dbReference type="ARBA" id="ARBA00022884"/>
    </source>
</evidence>
<keyword evidence="7" id="KW-0269">Exonuclease</keyword>
<evidence type="ECO:0000256" key="3">
    <source>
        <dbReference type="ARBA" id="ARBA00012163"/>
    </source>
</evidence>
<evidence type="ECO:0000256" key="4">
    <source>
        <dbReference type="ARBA" id="ARBA00022490"/>
    </source>
</evidence>
<dbReference type="SUPFAM" id="SSF50249">
    <property type="entry name" value="Nucleic acid-binding proteins"/>
    <property type="match status" value="4"/>
</dbReference>
<comment type="subcellular location">
    <subcellularLocation>
        <location evidence="2">Cytoplasm</location>
    </subcellularLocation>
</comment>
<comment type="catalytic activity">
    <reaction evidence="1">
        <text>Exonucleolytic cleavage in the 3'- to 5'-direction to yield nucleoside 5'-phosphates.</text>
        <dbReference type="EC" id="3.1.13.1"/>
    </reaction>
</comment>
<dbReference type="Pfam" id="PF00773">
    <property type="entry name" value="RNB"/>
    <property type="match status" value="1"/>
</dbReference>
<dbReference type="Pfam" id="PF00575">
    <property type="entry name" value="S1"/>
    <property type="match status" value="1"/>
</dbReference>
<sequence>MLNADALKQLNQLKTDIRSSKEFAEGRVRGSNGKFGFVTLDDGREAFLAPAEMERVFPGDRVRVSLNEEEKGKLSAELDALLESELQYLVGEYIQRGQGHFVQPNMPGFNRWIFLPPRARGKAQPGEFIACTINRHPFKDGRSQAKVDAVIGKPDMPGIEHAYVVAQYRLPEAFSSAALAQAKEIESQLAAVTSQRQDLSALGFVTIDAESTRDMDDALAVTAGDNGWTLHVAIADPSSLIDPASPLDKEAFQRAHSQYLPGETLPMLPRELCEHQFSLLAGELRPALVLHVEVNSDGSLGESRYEFAAIRSQHKLSYKQVAKFLDGNEAGETDANGETNESAVPGEQQESLRNLAAMSAARAAFRAGHSLTMEDRPDYVIHLNEQRKIASIEKLERNVAQRIVEEAMLAANISMGQKLAQLQQGCFSVHLGFREERMGEVRSLLKELLPEHAEKDLHQLDNYLALVKYLESHDEPQMHNLLAVLKRMLRPGQLANIPGAHLGLGLESYATVTSPIRKYNDLHNHRVLRAAAAGQPLPALDDAQIQALQESLLCGRQANRALEQWLYCQFMQDKVGQSFTGRITLVNGAGIGVRLDDNGIDGFVRMNNSKKNPPEFDGKHLTLTHRDQTFRLEQPVTVKVSDVDVDKRRIALELVEAAAAE</sequence>
<comment type="caution">
    <text evidence="10">The sequence shown here is derived from an EMBL/GenBank/DDBJ whole genome shotgun (WGS) entry which is preliminary data.</text>
</comment>
<evidence type="ECO:0000256" key="1">
    <source>
        <dbReference type="ARBA" id="ARBA00001849"/>
    </source>
</evidence>
<dbReference type="PANTHER" id="PTHR23355:SF37">
    <property type="entry name" value="EXORIBONUCLEASE 2"/>
    <property type="match status" value="1"/>
</dbReference>
<dbReference type="InterPro" id="IPR004476">
    <property type="entry name" value="RNase_II/RNase_R"/>
</dbReference>
<dbReference type="NCBIfam" id="TIGR00358">
    <property type="entry name" value="3_prime_RNase"/>
    <property type="match status" value="1"/>
</dbReference>
<accession>A0ABP9WQC7</accession>
<organism evidence="10 11">
    <name type="scientific">Microbulbifer aestuariivivens</name>
    <dbReference type="NCBI Taxonomy" id="1908308"/>
    <lineage>
        <taxon>Bacteria</taxon>
        <taxon>Pseudomonadati</taxon>
        <taxon>Pseudomonadota</taxon>
        <taxon>Gammaproteobacteria</taxon>
        <taxon>Cellvibrionales</taxon>
        <taxon>Microbulbiferaceae</taxon>
        <taxon>Microbulbifer</taxon>
    </lineage>
</organism>
<evidence type="ECO:0000313" key="11">
    <source>
        <dbReference type="Proteomes" id="UP001408594"/>
    </source>
</evidence>
<dbReference type="CDD" id="cd00164">
    <property type="entry name" value="S1_like"/>
    <property type="match status" value="1"/>
</dbReference>
<dbReference type="InterPro" id="IPR001900">
    <property type="entry name" value="RNase_II/R"/>
</dbReference>
<protein>
    <recommendedName>
        <fullName evidence="3">exoribonuclease II</fullName>
        <ecNumber evidence="3">3.1.13.1</ecNumber>
    </recommendedName>
</protein>
<keyword evidence="5" id="KW-0540">Nuclease</keyword>
<keyword evidence="4" id="KW-0963">Cytoplasm</keyword>
<keyword evidence="6" id="KW-0378">Hydrolase</keyword>
<dbReference type="RefSeq" id="WP_345551060.1">
    <property type="nucleotide sequence ID" value="NZ_BAABRT010000014.1"/>
</dbReference>
<name>A0ABP9WQC7_9GAMM</name>
<dbReference type="InterPro" id="IPR013223">
    <property type="entry name" value="RNase_B_OB_dom"/>
</dbReference>
<dbReference type="PROSITE" id="PS50126">
    <property type="entry name" value="S1"/>
    <property type="match status" value="1"/>
</dbReference>
<dbReference type="InterPro" id="IPR050180">
    <property type="entry name" value="RNR_Ribonuclease"/>
</dbReference>
<evidence type="ECO:0000256" key="2">
    <source>
        <dbReference type="ARBA" id="ARBA00004496"/>
    </source>
</evidence>
<evidence type="ECO:0000313" key="10">
    <source>
        <dbReference type="EMBL" id="GAA5525402.1"/>
    </source>
</evidence>
<keyword evidence="8" id="KW-0694">RNA-binding</keyword>
<gene>
    <name evidence="10" type="primary">rnb</name>
    <name evidence="10" type="ORF">Maes01_01971</name>
</gene>
<dbReference type="Proteomes" id="UP001408594">
    <property type="component" value="Unassembled WGS sequence"/>
</dbReference>
<reference evidence="10 11" key="1">
    <citation type="submission" date="2024-02" db="EMBL/GenBank/DDBJ databases">
        <title>Microbulbifer aestuariivivens NBRC 112533.</title>
        <authorList>
            <person name="Ichikawa N."/>
            <person name="Katano-Makiyama Y."/>
            <person name="Hidaka K."/>
        </authorList>
    </citation>
    <scope>NUCLEOTIDE SEQUENCE [LARGE SCALE GENOMIC DNA]</scope>
    <source>
        <strain evidence="10 11">NBRC 112533</strain>
    </source>
</reference>
<dbReference type="InterPro" id="IPR003029">
    <property type="entry name" value="S1_domain"/>
</dbReference>
<feature type="domain" description="S1 motif" evidence="9">
    <location>
        <begin position="576"/>
        <end position="655"/>
    </location>
</feature>
<proteinExistence type="predicted"/>
<evidence type="ECO:0000256" key="5">
    <source>
        <dbReference type="ARBA" id="ARBA00022722"/>
    </source>
</evidence>
<keyword evidence="11" id="KW-1185">Reference proteome</keyword>
<dbReference type="EMBL" id="BAABRT010000014">
    <property type="protein sequence ID" value="GAA5525402.1"/>
    <property type="molecule type" value="Genomic_DNA"/>
</dbReference>
<dbReference type="InterPro" id="IPR012340">
    <property type="entry name" value="NA-bd_OB-fold"/>
</dbReference>
<dbReference type="Pfam" id="PF08206">
    <property type="entry name" value="OB_RNB"/>
    <property type="match status" value="1"/>
</dbReference>
<dbReference type="SMART" id="SM00316">
    <property type="entry name" value="S1"/>
    <property type="match status" value="2"/>
</dbReference>
<dbReference type="InterPro" id="IPR040476">
    <property type="entry name" value="CSD2"/>
</dbReference>
<evidence type="ECO:0000256" key="7">
    <source>
        <dbReference type="ARBA" id="ARBA00022839"/>
    </source>
</evidence>